<name>A0ABR2H5R7_9EUKA</name>
<protein>
    <submittedName>
        <fullName evidence="2">Uncharacterized protein</fullName>
    </submittedName>
</protein>
<feature type="compositionally biased region" description="Low complexity" evidence="1">
    <location>
        <begin position="87"/>
        <end position="97"/>
    </location>
</feature>
<proteinExistence type="predicted"/>
<reference evidence="2 3" key="1">
    <citation type="submission" date="2024-04" db="EMBL/GenBank/DDBJ databases">
        <title>Tritrichomonas musculus Genome.</title>
        <authorList>
            <person name="Alves-Ferreira E."/>
            <person name="Grigg M."/>
            <person name="Lorenzi H."/>
            <person name="Galac M."/>
        </authorList>
    </citation>
    <scope>NUCLEOTIDE SEQUENCE [LARGE SCALE GENOMIC DNA]</scope>
    <source>
        <strain evidence="2 3">EAF2021</strain>
    </source>
</reference>
<keyword evidence="3" id="KW-1185">Reference proteome</keyword>
<dbReference type="Proteomes" id="UP001470230">
    <property type="component" value="Unassembled WGS sequence"/>
</dbReference>
<evidence type="ECO:0000256" key="1">
    <source>
        <dbReference type="SAM" id="MobiDB-lite"/>
    </source>
</evidence>
<sequence>MTTSPNNASRAKKPFVSHYDPSIFYTPMHKAADVPCKPVHNRVKYQIKLTVTLKDIGLEGLDSSSPDKPYQARQREQQRKQEKRSQKSSSPSTSPQIKKQKSA</sequence>
<feature type="region of interest" description="Disordered" evidence="1">
    <location>
        <begin position="57"/>
        <end position="103"/>
    </location>
</feature>
<comment type="caution">
    <text evidence="2">The sequence shown here is derived from an EMBL/GenBank/DDBJ whole genome shotgun (WGS) entry which is preliminary data.</text>
</comment>
<feature type="compositionally biased region" description="Basic and acidic residues" evidence="1">
    <location>
        <begin position="73"/>
        <end position="85"/>
    </location>
</feature>
<evidence type="ECO:0000313" key="2">
    <source>
        <dbReference type="EMBL" id="KAK8841570.1"/>
    </source>
</evidence>
<organism evidence="2 3">
    <name type="scientific">Tritrichomonas musculus</name>
    <dbReference type="NCBI Taxonomy" id="1915356"/>
    <lineage>
        <taxon>Eukaryota</taxon>
        <taxon>Metamonada</taxon>
        <taxon>Parabasalia</taxon>
        <taxon>Tritrichomonadida</taxon>
        <taxon>Tritrichomonadidae</taxon>
        <taxon>Tritrichomonas</taxon>
    </lineage>
</organism>
<evidence type="ECO:0000313" key="3">
    <source>
        <dbReference type="Proteomes" id="UP001470230"/>
    </source>
</evidence>
<dbReference type="EMBL" id="JAPFFF010000041">
    <property type="protein sequence ID" value="KAK8841570.1"/>
    <property type="molecule type" value="Genomic_DNA"/>
</dbReference>
<accession>A0ABR2H5R7</accession>
<gene>
    <name evidence="2" type="ORF">M9Y10_027194</name>
</gene>